<organism evidence="1">
    <name type="scientific">viral metagenome</name>
    <dbReference type="NCBI Taxonomy" id="1070528"/>
    <lineage>
        <taxon>unclassified sequences</taxon>
        <taxon>metagenomes</taxon>
        <taxon>organismal metagenomes</taxon>
    </lineage>
</organism>
<protein>
    <submittedName>
        <fullName evidence="1">Uncharacterized protein</fullName>
    </submittedName>
</protein>
<evidence type="ECO:0000313" key="1">
    <source>
        <dbReference type="EMBL" id="QJA53325.1"/>
    </source>
</evidence>
<accession>A0A6H2A1D4</accession>
<name>A0A6H2A1D4_9ZZZZ</name>
<gene>
    <name evidence="1" type="ORF">TM448A03436_0001</name>
</gene>
<reference evidence="1" key="1">
    <citation type="submission" date="2020-03" db="EMBL/GenBank/DDBJ databases">
        <title>The deep terrestrial virosphere.</title>
        <authorList>
            <person name="Holmfeldt K."/>
            <person name="Nilsson E."/>
            <person name="Simone D."/>
            <person name="Lopez-Fernandez M."/>
            <person name="Wu X."/>
            <person name="de Brujin I."/>
            <person name="Lundin D."/>
            <person name="Andersson A."/>
            <person name="Bertilsson S."/>
            <person name="Dopson M."/>
        </authorList>
    </citation>
    <scope>NUCLEOTIDE SEQUENCE</scope>
    <source>
        <strain evidence="1">TM448A03436</strain>
    </source>
</reference>
<proteinExistence type="predicted"/>
<sequence length="141" mass="16594">MRDDTISTNHGNNHCITAVAEKKNGVDVKNVDTKARIDIRIPKQSRIYDYLYVDKSCRDNEKPKWQRLDELLEIATQMKYDWAEKIFDEFVGRLALFYPDKRDALRKLRSLVLWQILEGEELSEEYYSSTIPHLGRGEGKK</sequence>
<dbReference type="AlphaFoldDB" id="A0A6H2A1D4"/>
<dbReference type="EMBL" id="MT144413">
    <property type="protein sequence ID" value="QJA53325.1"/>
    <property type="molecule type" value="Genomic_DNA"/>
</dbReference>